<accession>A0A9E7EJY5</accession>
<organism evidence="1 2">
    <name type="scientific">Musa troglodytarum</name>
    <name type="common">fe'i banana</name>
    <dbReference type="NCBI Taxonomy" id="320322"/>
    <lineage>
        <taxon>Eukaryota</taxon>
        <taxon>Viridiplantae</taxon>
        <taxon>Streptophyta</taxon>
        <taxon>Embryophyta</taxon>
        <taxon>Tracheophyta</taxon>
        <taxon>Spermatophyta</taxon>
        <taxon>Magnoliopsida</taxon>
        <taxon>Liliopsida</taxon>
        <taxon>Zingiberales</taxon>
        <taxon>Musaceae</taxon>
        <taxon>Musa</taxon>
    </lineage>
</organism>
<sequence length="92" mass="10735">MGCQIWSIVHFSVPNELGCVRNPRSAEQCKSCGYFTYKFWHFILGTWQDEMSASAEIQIKASFFSDFWSNYKASCRIEGQKNIIELENHRTT</sequence>
<evidence type="ECO:0000313" key="2">
    <source>
        <dbReference type="Proteomes" id="UP001055439"/>
    </source>
</evidence>
<dbReference type="AlphaFoldDB" id="A0A9E7EJY5"/>
<evidence type="ECO:0000313" key="1">
    <source>
        <dbReference type="EMBL" id="URD78186.1"/>
    </source>
</evidence>
<dbReference type="OrthoDB" id="436852at2759"/>
<reference evidence="1" key="1">
    <citation type="submission" date="2022-05" db="EMBL/GenBank/DDBJ databases">
        <title>The Musa troglodytarum L. genome provides insights into the mechanism of non-climacteric behaviour and enrichment of carotenoids.</title>
        <authorList>
            <person name="Wang J."/>
        </authorList>
    </citation>
    <scope>NUCLEOTIDE SEQUENCE</scope>
    <source>
        <tissue evidence="1">Leaf</tissue>
    </source>
</reference>
<name>A0A9E7EJY5_9LILI</name>
<gene>
    <name evidence="1" type="ORF">MUK42_02557</name>
</gene>
<proteinExistence type="predicted"/>
<keyword evidence="2" id="KW-1185">Reference proteome</keyword>
<protein>
    <submittedName>
        <fullName evidence="1">Bromodomain associated family protein</fullName>
    </submittedName>
</protein>
<dbReference type="EMBL" id="CP097503">
    <property type="protein sequence ID" value="URD78186.1"/>
    <property type="molecule type" value="Genomic_DNA"/>
</dbReference>
<dbReference type="Proteomes" id="UP001055439">
    <property type="component" value="Chromosome 10"/>
</dbReference>